<dbReference type="STRING" id="680026.AB733_06840"/>
<dbReference type="Gene3D" id="1.10.10.10">
    <property type="entry name" value="Winged helix-like DNA-binding domain superfamily/Winged helix DNA-binding domain"/>
    <property type="match status" value="1"/>
</dbReference>
<organism evidence="6 7">
    <name type="scientific">Photobacterium swingsii</name>
    <dbReference type="NCBI Taxonomy" id="680026"/>
    <lineage>
        <taxon>Bacteria</taxon>
        <taxon>Pseudomonadati</taxon>
        <taxon>Pseudomonadota</taxon>
        <taxon>Gammaproteobacteria</taxon>
        <taxon>Vibrionales</taxon>
        <taxon>Vibrionaceae</taxon>
        <taxon>Photobacterium</taxon>
    </lineage>
</organism>
<dbReference type="InterPro" id="IPR000847">
    <property type="entry name" value="LysR_HTH_N"/>
</dbReference>
<keyword evidence="4" id="KW-0804">Transcription</keyword>
<sequence length="317" mass="35991">MVRKNMAKDLSANLDLNLLRTFIIIAQEQNLRKAAERLFVTQPAVSHALQRLRNHFDDQLFTKTKQGLSATPYAEELYHHLQPAMDSLSKALNITLTFTPAELDGKIRIALAPQFLASIGSELFLKIHQAAPQLRVEILNWSTTTLMDIHQGETLLGINYDIENTSKELVRKELMKGEALVFVRENHPYRGSVITPTEAAQYGFACLIIPDRTEQITDVEKIFALYGLPANICFRSTSAQTVLEVVKETDMLFPCVSDLFSHSHPDFRKITVKLDRYSNQYELVAFYPNKNSKEPLTLWVMGLVSELLTQRNNPITS</sequence>
<evidence type="ECO:0000256" key="4">
    <source>
        <dbReference type="ARBA" id="ARBA00023163"/>
    </source>
</evidence>
<dbReference type="PANTHER" id="PTHR30118:SF14">
    <property type="entry name" value="LYSR FAMILY TRANSCRIPTIONAL REGULATOR"/>
    <property type="match status" value="1"/>
</dbReference>
<dbReference type="PRINTS" id="PR00039">
    <property type="entry name" value="HTHLYSR"/>
</dbReference>
<comment type="similarity">
    <text evidence="1">Belongs to the LysR transcriptional regulatory family.</text>
</comment>
<protein>
    <submittedName>
        <fullName evidence="6">LysR family transcriptional regulator</fullName>
    </submittedName>
</protein>
<dbReference type="GO" id="GO:0003677">
    <property type="term" value="F:DNA binding"/>
    <property type="evidence" value="ECO:0007669"/>
    <property type="project" value="UniProtKB-KW"/>
</dbReference>
<dbReference type="InterPro" id="IPR005119">
    <property type="entry name" value="LysR_subst-bd"/>
</dbReference>
<feature type="domain" description="HTH lysR-type" evidence="5">
    <location>
        <begin position="14"/>
        <end position="71"/>
    </location>
</feature>
<keyword evidence="7" id="KW-1185">Reference proteome</keyword>
<dbReference type="PANTHER" id="PTHR30118">
    <property type="entry name" value="HTH-TYPE TRANSCRIPTIONAL REGULATOR LEUO-RELATED"/>
    <property type="match status" value="1"/>
</dbReference>
<keyword evidence="2" id="KW-0805">Transcription regulation</keyword>
<dbReference type="OrthoDB" id="6395715at2"/>
<dbReference type="InterPro" id="IPR050389">
    <property type="entry name" value="LysR-type_TF"/>
</dbReference>
<dbReference type="InterPro" id="IPR036390">
    <property type="entry name" value="WH_DNA-bd_sf"/>
</dbReference>
<evidence type="ECO:0000259" key="5">
    <source>
        <dbReference type="PROSITE" id="PS50931"/>
    </source>
</evidence>
<evidence type="ECO:0000313" key="6">
    <source>
        <dbReference type="EMBL" id="PSW24143.1"/>
    </source>
</evidence>
<accession>A0A2T3P6D2</accession>
<dbReference type="Gene3D" id="3.40.190.10">
    <property type="entry name" value="Periplasmic binding protein-like II"/>
    <property type="match status" value="2"/>
</dbReference>
<dbReference type="InterPro" id="IPR036388">
    <property type="entry name" value="WH-like_DNA-bd_sf"/>
</dbReference>
<keyword evidence="3" id="KW-0238">DNA-binding</keyword>
<gene>
    <name evidence="6" type="ORF">C9I94_12435</name>
</gene>
<comment type="caution">
    <text evidence="6">The sequence shown here is derived from an EMBL/GenBank/DDBJ whole genome shotgun (WGS) entry which is preliminary data.</text>
</comment>
<dbReference type="PROSITE" id="PS50931">
    <property type="entry name" value="HTH_LYSR"/>
    <property type="match status" value="1"/>
</dbReference>
<dbReference type="Pfam" id="PF00126">
    <property type="entry name" value="HTH_1"/>
    <property type="match status" value="1"/>
</dbReference>
<dbReference type="SUPFAM" id="SSF53850">
    <property type="entry name" value="Periplasmic binding protein-like II"/>
    <property type="match status" value="1"/>
</dbReference>
<reference evidence="6 7" key="1">
    <citation type="submission" date="2018-01" db="EMBL/GenBank/DDBJ databases">
        <title>Whole genome sequencing of Histamine producing bacteria.</title>
        <authorList>
            <person name="Butler K."/>
        </authorList>
    </citation>
    <scope>NUCLEOTIDE SEQUENCE [LARGE SCALE GENOMIC DNA]</scope>
    <source>
        <strain evidence="6 7">DSM 24669</strain>
    </source>
</reference>
<proteinExistence type="inferred from homology"/>
<dbReference type="SUPFAM" id="SSF46785">
    <property type="entry name" value="Winged helix' DNA-binding domain"/>
    <property type="match status" value="1"/>
</dbReference>
<dbReference type="Pfam" id="PF03466">
    <property type="entry name" value="LysR_substrate"/>
    <property type="match status" value="1"/>
</dbReference>
<dbReference type="EMBL" id="PYLZ01000006">
    <property type="protein sequence ID" value="PSW24143.1"/>
    <property type="molecule type" value="Genomic_DNA"/>
</dbReference>
<name>A0A2T3P6D2_9GAMM</name>
<evidence type="ECO:0000256" key="3">
    <source>
        <dbReference type="ARBA" id="ARBA00023125"/>
    </source>
</evidence>
<dbReference type="GO" id="GO:0003700">
    <property type="term" value="F:DNA-binding transcription factor activity"/>
    <property type="evidence" value="ECO:0007669"/>
    <property type="project" value="InterPro"/>
</dbReference>
<dbReference type="Proteomes" id="UP000240481">
    <property type="component" value="Unassembled WGS sequence"/>
</dbReference>
<evidence type="ECO:0000313" key="7">
    <source>
        <dbReference type="Proteomes" id="UP000240481"/>
    </source>
</evidence>
<evidence type="ECO:0000256" key="1">
    <source>
        <dbReference type="ARBA" id="ARBA00009437"/>
    </source>
</evidence>
<dbReference type="AlphaFoldDB" id="A0A2T3P6D2"/>
<evidence type="ECO:0000256" key="2">
    <source>
        <dbReference type="ARBA" id="ARBA00023015"/>
    </source>
</evidence>